<proteinExistence type="inferred from homology"/>
<organism evidence="5 6">
    <name type="scientific">Pendulispora brunnea</name>
    <dbReference type="NCBI Taxonomy" id="2905690"/>
    <lineage>
        <taxon>Bacteria</taxon>
        <taxon>Pseudomonadati</taxon>
        <taxon>Myxococcota</taxon>
        <taxon>Myxococcia</taxon>
        <taxon>Myxococcales</taxon>
        <taxon>Sorangiineae</taxon>
        <taxon>Pendulisporaceae</taxon>
        <taxon>Pendulispora</taxon>
    </lineage>
</organism>
<feature type="signal peptide" evidence="3">
    <location>
        <begin position="1"/>
        <end position="21"/>
    </location>
</feature>
<evidence type="ECO:0000313" key="6">
    <source>
        <dbReference type="Proteomes" id="UP001379533"/>
    </source>
</evidence>
<sequence>MIHAKRVARGATLMVALSACAACDRCGRGESSTEAATAPTGSNAPPTTPPAPPRSIDAVELEGCTLGHRGILLDLGDSSTRARYGAHAMSRPTPETLEREGATWTRFREKAASLQFVALERDFGEKPENPEATDSFVEARVRGGAAKSISVYLNGKPVGNWRLVKGETKILTARASSELTTTGANELLLRFNGVPKAAAGEAYAEIDWIHIGRGEPDANYAAPTRNDVTANPTLDGVARRALSLRAPGFVRCTGWIPQGGTAQAFAGIAGKGDAELRMSVLADRTGKISETTFSAHGGSWTKAEASLGDLGRPVTGTVGAFEVEVIRATPGARVLLGDPGIVAPKAPEAPPAPHGRGVVLVVFGELQPKTLSLYGGVLPTPELAGLAARGLVFDAHRSTSTLSHAALAAMLSGRTGRANAVNDFDARLPQGVTTIADVARQAGVVSAMFTANPLTSALFGFDRGWGTFVAHGPDEDVLATRVFDDAAEWIEAHKGDRFLVVIHARGGHPPWDITGEELKGLEPSGYTGSIDPKHAAELLSKARHVPPAIHFGDTDRARTWALYSHAVAAHDAALGRLLTTLRRTGRDADTTLFVTGDLSVDEIGHSPSHVPFGEGEPPEEPLLWVPLVVVPPAGFAGGQRVKAPTADVDLATSMANALALSPSSYFRGVDLYRTMAGSVPESGRPLLATAGNRYALRLGNFVLRGSDRREDLCDVLIEPACIADVSSTHPLATEALERMLFAILHEPGESAVPREPVTLDTKSAGALKAWGR</sequence>
<dbReference type="InterPro" id="IPR000917">
    <property type="entry name" value="Sulfatase_N"/>
</dbReference>
<evidence type="ECO:0000256" key="2">
    <source>
        <dbReference type="SAM" id="MobiDB-lite"/>
    </source>
</evidence>
<evidence type="ECO:0000313" key="5">
    <source>
        <dbReference type="EMBL" id="WXA95203.1"/>
    </source>
</evidence>
<gene>
    <name evidence="5" type="ORF">LZC95_53390</name>
</gene>
<dbReference type="PANTHER" id="PTHR42693:SF33">
    <property type="entry name" value="ARYLSULFATASE"/>
    <property type="match status" value="1"/>
</dbReference>
<dbReference type="Pfam" id="PF00884">
    <property type="entry name" value="Sulfatase"/>
    <property type="match status" value="1"/>
</dbReference>
<dbReference type="Gene3D" id="3.40.720.10">
    <property type="entry name" value="Alkaline Phosphatase, subunit A"/>
    <property type="match status" value="1"/>
</dbReference>
<evidence type="ECO:0000256" key="3">
    <source>
        <dbReference type="SAM" id="SignalP"/>
    </source>
</evidence>
<feature type="region of interest" description="Disordered" evidence="2">
    <location>
        <begin position="30"/>
        <end position="56"/>
    </location>
</feature>
<name>A0ABZ2K938_9BACT</name>
<evidence type="ECO:0000256" key="1">
    <source>
        <dbReference type="ARBA" id="ARBA00008779"/>
    </source>
</evidence>
<dbReference type="EMBL" id="CP089982">
    <property type="protein sequence ID" value="WXA95203.1"/>
    <property type="molecule type" value="Genomic_DNA"/>
</dbReference>
<evidence type="ECO:0000259" key="4">
    <source>
        <dbReference type="Pfam" id="PF00884"/>
    </source>
</evidence>
<dbReference type="Proteomes" id="UP001379533">
    <property type="component" value="Chromosome"/>
</dbReference>
<keyword evidence="3" id="KW-0732">Signal</keyword>
<feature type="compositionally biased region" description="Low complexity" evidence="2">
    <location>
        <begin position="35"/>
        <end position="45"/>
    </location>
</feature>
<keyword evidence="6" id="KW-1185">Reference proteome</keyword>
<feature type="chain" id="PRO_5046213364" evidence="3">
    <location>
        <begin position="22"/>
        <end position="772"/>
    </location>
</feature>
<dbReference type="RefSeq" id="WP_394845812.1">
    <property type="nucleotide sequence ID" value="NZ_CP089982.1"/>
</dbReference>
<protein>
    <submittedName>
        <fullName evidence="5">Sulfatase-like hydrolase/transferase</fullName>
    </submittedName>
</protein>
<dbReference type="SUPFAM" id="SSF53649">
    <property type="entry name" value="Alkaline phosphatase-like"/>
    <property type="match status" value="1"/>
</dbReference>
<dbReference type="PANTHER" id="PTHR42693">
    <property type="entry name" value="ARYLSULFATASE FAMILY MEMBER"/>
    <property type="match status" value="1"/>
</dbReference>
<feature type="domain" description="Sulfatase N-terminal" evidence="4">
    <location>
        <begin position="359"/>
        <end position="657"/>
    </location>
</feature>
<reference evidence="5 6" key="1">
    <citation type="submission" date="2021-12" db="EMBL/GenBank/DDBJ databases">
        <title>Discovery of the Pendulisporaceae a myxobacterial family with distinct sporulation behavior and unique specialized metabolism.</title>
        <authorList>
            <person name="Garcia R."/>
            <person name="Popoff A."/>
            <person name="Bader C.D."/>
            <person name="Loehr J."/>
            <person name="Walesch S."/>
            <person name="Walt C."/>
            <person name="Boldt J."/>
            <person name="Bunk B."/>
            <person name="Haeckl F.J.F.P.J."/>
            <person name="Gunesch A.P."/>
            <person name="Birkelbach J."/>
            <person name="Nuebel U."/>
            <person name="Pietschmann T."/>
            <person name="Bach T."/>
            <person name="Mueller R."/>
        </authorList>
    </citation>
    <scope>NUCLEOTIDE SEQUENCE [LARGE SCALE GENOMIC DNA]</scope>
    <source>
        <strain evidence="5 6">MSr12523</strain>
    </source>
</reference>
<dbReference type="PROSITE" id="PS51257">
    <property type="entry name" value="PROKAR_LIPOPROTEIN"/>
    <property type="match status" value="1"/>
</dbReference>
<comment type="similarity">
    <text evidence="1">Belongs to the sulfatase family.</text>
</comment>
<accession>A0ABZ2K938</accession>
<dbReference type="InterPro" id="IPR050738">
    <property type="entry name" value="Sulfatase"/>
</dbReference>
<dbReference type="InterPro" id="IPR017850">
    <property type="entry name" value="Alkaline_phosphatase_core_sf"/>
</dbReference>